<accession>A0ABS1IX06</accession>
<evidence type="ECO:0000313" key="8">
    <source>
        <dbReference type="EMBL" id="MBK5896433.1"/>
    </source>
</evidence>
<keyword evidence="6" id="KW-0813">Transport</keyword>
<feature type="domain" description="ABC3 transporter permease C-terminal" evidence="7">
    <location>
        <begin position="552"/>
        <end position="663"/>
    </location>
</feature>
<feature type="transmembrane region" description="Helical" evidence="6">
    <location>
        <begin position="58"/>
        <end position="80"/>
    </location>
</feature>
<evidence type="ECO:0000256" key="6">
    <source>
        <dbReference type="PIRNR" id="PIRNR018968"/>
    </source>
</evidence>
<keyword evidence="2 6" id="KW-1003">Cell membrane</keyword>
<reference evidence="8 9" key="1">
    <citation type="submission" date="2021-01" db="EMBL/GenBank/DDBJ databases">
        <title>Isolation and description of Catonella massiliensis sp. nov., a novel Catonella species, isolated from a stable periodontitis subject.</title>
        <authorList>
            <person name="Antezack A."/>
            <person name="Boxberger M."/>
            <person name="La Scola B."/>
            <person name="Monnet-Corti V."/>
        </authorList>
    </citation>
    <scope>NUCLEOTIDE SEQUENCE [LARGE SCALE GENOMIC DNA]</scope>
    <source>
        <strain evidence="8 9">Marseille-Q4567</strain>
    </source>
</reference>
<evidence type="ECO:0000256" key="4">
    <source>
        <dbReference type="ARBA" id="ARBA00022989"/>
    </source>
</evidence>
<evidence type="ECO:0000256" key="2">
    <source>
        <dbReference type="ARBA" id="ARBA00022475"/>
    </source>
</evidence>
<dbReference type="PANTHER" id="PTHR46795:SF3">
    <property type="entry name" value="ABC TRANSPORTER PERMEASE"/>
    <property type="match status" value="1"/>
</dbReference>
<feature type="domain" description="ABC3 transporter permease C-terminal" evidence="7">
    <location>
        <begin position="64"/>
        <end position="183"/>
    </location>
</feature>
<dbReference type="PANTHER" id="PTHR46795">
    <property type="entry name" value="ABC TRANSPORTER PERMEASE-RELATED-RELATED"/>
    <property type="match status" value="1"/>
</dbReference>
<dbReference type="Proteomes" id="UP000604730">
    <property type="component" value="Unassembled WGS sequence"/>
</dbReference>
<feature type="transmembrane region" description="Helical" evidence="6">
    <location>
        <begin position="108"/>
        <end position="131"/>
    </location>
</feature>
<organism evidence="8 9">
    <name type="scientific">Catonella massiliensis</name>
    <dbReference type="NCBI Taxonomy" id="2799636"/>
    <lineage>
        <taxon>Bacteria</taxon>
        <taxon>Bacillati</taxon>
        <taxon>Bacillota</taxon>
        <taxon>Clostridia</taxon>
        <taxon>Lachnospirales</taxon>
        <taxon>Lachnospiraceae</taxon>
        <taxon>Catonella</taxon>
    </lineage>
</organism>
<dbReference type="InterPro" id="IPR003838">
    <property type="entry name" value="ABC3_permease_C"/>
</dbReference>
<proteinExistence type="inferred from homology"/>
<dbReference type="PIRSF" id="PIRSF018968">
    <property type="entry name" value="ABC_permease_BceB"/>
    <property type="match status" value="1"/>
</dbReference>
<keyword evidence="9" id="KW-1185">Reference proteome</keyword>
<keyword evidence="3 6" id="KW-0812">Transmembrane</keyword>
<comment type="caution">
    <text evidence="8">The sequence shown here is derived from an EMBL/GenBank/DDBJ whole genome shotgun (WGS) entry which is preliminary data.</text>
</comment>
<evidence type="ECO:0000256" key="5">
    <source>
        <dbReference type="ARBA" id="ARBA00023136"/>
    </source>
</evidence>
<evidence type="ECO:0000259" key="7">
    <source>
        <dbReference type="Pfam" id="PF02687"/>
    </source>
</evidence>
<dbReference type="RefSeq" id="WP_208428005.1">
    <property type="nucleotide sequence ID" value="NZ_JAEPRJ010000001.1"/>
</dbReference>
<feature type="transmembrane region" description="Helical" evidence="6">
    <location>
        <begin position="237"/>
        <end position="264"/>
    </location>
</feature>
<sequence length="665" mass="74060">MISLKLIFRNVHKNMREYFIYFLTLMFSVSLFYAFNSISAQPALSNLGTTRKVLYEQLVILISALSIVIAVVLAFLIIYANQFLLKRRKKELGIYMLLGMKKGQISRLFAGETLCIGSIALAVGLVLGFAISQGVSLAALRLFAVELNKFQVVFSAKALFMTALCFAIIFLIVLLFNVWSVTNVELIDLIRADRKNEMMKSGKPVLTACLFILSIIDIGASAILFNKNGILPTKGNFSFQIAVTSLTVGTFLLFFTLSTVLIRLSKANRVFYLRGLNTFLVQQIASKIRTNYLIVTIVCGLLTVTICTVSIGASTALTMNQLAKEAAPYDLNVVSNISVDGDGDIAAYLVKKGAGLDKYAEKMEQISSYETDLTYGKFFEGQRVELWQIDEELPEQKIDAFALSDVNRALKMQGKKPLMLNENQYLINCNYKGTYAYIDTALKMHPEVTINGQVLHRASDEVMQNTFIMTSIGNNDRGTLIVPDKIANGLKKDMNALLVRYKTNVNSNEVLKKMIPIGLDKTHGYRYAEKNIMYEMYYGTNALMSFLCCYLGIIFLLICAALLALKQLTETTDNVSRYGLLQKLGAAKGDVSRAIFVQTAVFFALPLMVAGIYSVFLTEKAMAVVEKFLNIHISTNIGLTVIMFLIIYGGYFLATYLSAKRMVTE</sequence>
<feature type="transmembrane region" description="Helical" evidence="6">
    <location>
        <begin position="205"/>
        <end position="225"/>
    </location>
</feature>
<dbReference type="EMBL" id="JAEPRJ010000001">
    <property type="protein sequence ID" value="MBK5896433.1"/>
    <property type="molecule type" value="Genomic_DNA"/>
</dbReference>
<evidence type="ECO:0000256" key="3">
    <source>
        <dbReference type="ARBA" id="ARBA00022692"/>
    </source>
</evidence>
<dbReference type="InterPro" id="IPR052536">
    <property type="entry name" value="ABC-4_Integral_Memb_Prot"/>
</dbReference>
<name>A0ABS1IX06_9FIRM</name>
<comment type="similarity">
    <text evidence="6">Belongs to the ABC-4 integral membrane protein family.</text>
</comment>
<gene>
    <name evidence="8" type="ORF">JJN12_01350</name>
</gene>
<dbReference type="Pfam" id="PF02687">
    <property type="entry name" value="FtsX"/>
    <property type="match status" value="2"/>
</dbReference>
<feature type="transmembrane region" description="Helical" evidence="6">
    <location>
        <begin position="595"/>
        <end position="617"/>
    </location>
</feature>
<keyword evidence="5 6" id="KW-0472">Membrane</keyword>
<protein>
    <submittedName>
        <fullName evidence="8">ABC transporter permease</fullName>
    </submittedName>
</protein>
<comment type="subcellular location">
    <subcellularLocation>
        <location evidence="1 6">Cell membrane</location>
        <topology evidence="1 6">Multi-pass membrane protein</topology>
    </subcellularLocation>
</comment>
<feature type="transmembrane region" description="Helical" evidence="6">
    <location>
        <begin position="542"/>
        <end position="565"/>
    </location>
</feature>
<feature type="transmembrane region" description="Helical" evidence="6">
    <location>
        <begin position="292"/>
        <end position="313"/>
    </location>
</feature>
<feature type="transmembrane region" description="Helical" evidence="6">
    <location>
        <begin position="637"/>
        <end position="659"/>
    </location>
</feature>
<feature type="transmembrane region" description="Helical" evidence="6">
    <location>
        <begin position="18"/>
        <end position="38"/>
    </location>
</feature>
<dbReference type="InterPro" id="IPR027022">
    <property type="entry name" value="ABC_permease_BceB-typ"/>
</dbReference>
<evidence type="ECO:0000256" key="1">
    <source>
        <dbReference type="ARBA" id="ARBA00004651"/>
    </source>
</evidence>
<feature type="transmembrane region" description="Helical" evidence="6">
    <location>
        <begin position="158"/>
        <end position="184"/>
    </location>
</feature>
<keyword evidence="4 6" id="KW-1133">Transmembrane helix</keyword>
<evidence type="ECO:0000313" key="9">
    <source>
        <dbReference type="Proteomes" id="UP000604730"/>
    </source>
</evidence>